<dbReference type="KEGG" id="mico:GDR74_12100"/>
<dbReference type="Gene3D" id="1.10.10.10">
    <property type="entry name" value="Winged helix-like DNA-binding domain superfamily/Winged helix DNA-binding domain"/>
    <property type="match status" value="1"/>
</dbReference>
<reference evidence="2 3" key="1">
    <citation type="submission" date="2019-10" db="EMBL/GenBank/DDBJ databases">
        <title>Isolation, Identification of Microvirga thermotolerans HR1, a novel thermophilic bacterium and Comparative Genomics of the genus Microvirga.</title>
        <authorList>
            <person name="Li J."/>
            <person name="Zhang W."/>
            <person name="Lin M."/>
            <person name="Wang J."/>
        </authorList>
    </citation>
    <scope>NUCLEOTIDE SEQUENCE [LARGE SCALE GENOMIC DNA]</scope>
    <source>
        <strain evidence="2 3">HR1</strain>
    </source>
</reference>
<gene>
    <name evidence="2" type="ORF">GDR74_12100</name>
</gene>
<keyword evidence="3" id="KW-1185">Reference proteome</keyword>
<dbReference type="PRINTS" id="PR00033">
    <property type="entry name" value="HTHASNC"/>
</dbReference>
<dbReference type="SMART" id="SM00347">
    <property type="entry name" value="HTH_MARR"/>
    <property type="match status" value="1"/>
</dbReference>
<dbReference type="PANTHER" id="PTHR33164">
    <property type="entry name" value="TRANSCRIPTIONAL REGULATOR, MARR FAMILY"/>
    <property type="match status" value="1"/>
</dbReference>
<evidence type="ECO:0000313" key="2">
    <source>
        <dbReference type="EMBL" id="QFU16906.1"/>
    </source>
</evidence>
<proteinExistence type="predicted"/>
<dbReference type="GO" id="GO:0006950">
    <property type="term" value="P:response to stress"/>
    <property type="evidence" value="ECO:0007669"/>
    <property type="project" value="TreeGrafter"/>
</dbReference>
<dbReference type="InterPro" id="IPR000485">
    <property type="entry name" value="AsnC-type_HTH_dom"/>
</dbReference>
<dbReference type="PROSITE" id="PS50995">
    <property type="entry name" value="HTH_MARR_2"/>
    <property type="match status" value="1"/>
</dbReference>
<accession>A0A5P9JZ41</accession>
<evidence type="ECO:0000313" key="3">
    <source>
        <dbReference type="Proteomes" id="UP000325614"/>
    </source>
</evidence>
<dbReference type="InterPro" id="IPR039422">
    <property type="entry name" value="MarR/SlyA-like"/>
</dbReference>
<dbReference type="GO" id="GO:0003700">
    <property type="term" value="F:DNA-binding transcription factor activity"/>
    <property type="evidence" value="ECO:0007669"/>
    <property type="project" value="InterPro"/>
</dbReference>
<dbReference type="Proteomes" id="UP000325614">
    <property type="component" value="Chromosome"/>
</dbReference>
<dbReference type="GO" id="GO:0043565">
    <property type="term" value="F:sequence-specific DNA binding"/>
    <property type="evidence" value="ECO:0007669"/>
    <property type="project" value="InterPro"/>
</dbReference>
<name>A0A5P9JZ41_9HYPH</name>
<dbReference type="CDD" id="cd00090">
    <property type="entry name" value="HTH_ARSR"/>
    <property type="match status" value="1"/>
</dbReference>
<evidence type="ECO:0000259" key="1">
    <source>
        <dbReference type="PROSITE" id="PS50995"/>
    </source>
</evidence>
<feature type="domain" description="HTH marR-type" evidence="1">
    <location>
        <begin position="8"/>
        <end position="144"/>
    </location>
</feature>
<dbReference type="InterPro" id="IPR036388">
    <property type="entry name" value="WH-like_DNA-bd_sf"/>
</dbReference>
<organism evidence="2 3">
    <name type="scientific">Microvirga thermotolerans</name>
    <dbReference type="NCBI Taxonomy" id="2651334"/>
    <lineage>
        <taxon>Bacteria</taxon>
        <taxon>Pseudomonadati</taxon>
        <taxon>Pseudomonadota</taxon>
        <taxon>Alphaproteobacteria</taxon>
        <taxon>Hyphomicrobiales</taxon>
        <taxon>Methylobacteriaceae</taxon>
        <taxon>Microvirga</taxon>
    </lineage>
</organism>
<protein>
    <submittedName>
        <fullName evidence="2">MarR family transcriptional regulator</fullName>
    </submittedName>
</protein>
<dbReference type="SUPFAM" id="SSF46785">
    <property type="entry name" value="Winged helix' DNA-binding domain"/>
    <property type="match status" value="1"/>
</dbReference>
<dbReference type="InterPro" id="IPR000835">
    <property type="entry name" value="HTH_MarR-typ"/>
</dbReference>
<sequence>MKRSTQERTVLLRRLVAALRTASAQGHRISQAVADAVGLNPTDLECLDLIQLRGRVTAGELSQHTGLTSGAVTGLIDRLERAGYVAREGDPYDRRRVYVRVRTENIGRLMAIYNPLQQATERMCRRYSEAELELLIDFAERSSEIAQEFIQGLGAGGRGDQFKA</sequence>
<dbReference type="EMBL" id="CP045423">
    <property type="protein sequence ID" value="QFU16906.1"/>
    <property type="molecule type" value="Genomic_DNA"/>
</dbReference>
<dbReference type="InterPro" id="IPR011991">
    <property type="entry name" value="ArsR-like_HTH"/>
</dbReference>
<dbReference type="AlphaFoldDB" id="A0A5P9JZ41"/>
<dbReference type="PANTHER" id="PTHR33164:SF106">
    <property type="entry name" value="TRANSCRIPTIONAL REGULATORY PROTEIN"/>
    <property type="match status" value="1"/>
</dbReference>
<dbReference type="InterPro" id="IPR036390">
    <property type="entry name" value="WH_DNA-bd_sf"/>
</dbReference>
<dbReference type="Pfam" id="PF12802">
    <property type="entry name" value="MarR_2"/>
    <property type="match status" value="1"/>
</dbReference>